<dbReference type="GeneID" id="94434516"/>
<dbReference type="PROSITE" id="PS00107">
    <property type="entry name" value="PROTEIN_KINASE_ATP"/>
    <property type="match status" value="1"/>
</dbReference>
<keyword evidence="1" id="KW-0067">ATP-binding</keyword>
<dbReference type="GO" id="GO:0005524">
    <property type="term" value="F:ATP binding"/>
    <property type="evidence" value="ECO:0007669"/>
    <property type="project" value="UniProtKB-UniRule"/>
</dbReference>
<evidence type="ECO:0000313" key="3">
    <source>
        <dbReference type="EMBL" id="PHJ14984.1"/>
    </source>
</evidence>
<keyword evidence="1" id="KW-0547">Nucleotide-binding</keyword>
<dbReference type="InterPro" id="IPR000719">
    <property type="entry name" value="Prot_kinase_dom"/>
</dbReference>
<dbReference type="SUPFAM" id="SSF56112">
    <property type="entry name" value="Protein kinase-like (PK-like)"/>
    <property type="match status" value="1"/>
</dbReference>
<proteinExistence type="predicted"/>
<organism evidence="3 4">
    <name type="scientific">Cystoisospora suis</name>
    <dbReference type="NCBI Taxonomy" id="483139"/>
    <lineage>
        <taxon>Eukaryota</taxon>
        <taxon>Sar</taxon>
        <taxon>Alveolata</taxon>
        <taxon>Apicomplexa</taxon>
        <taxon>Conoidasida</taxon>
        <taxon>Coccidia</taxon>
        <taxon>Eucoccidiorida</taxon>
        <taxon>Eimeriorina</taxon>
        <taxon>Sarcocystidae</taxon>
        <taxon>Cystoisospora</taxon>
    </lineage>
</organism>
<keyword evidence="3" id="KW-0808">Transferase</keyword>
<keyword evidence="4" id="KW-1185">Reference proteome</keyword>
<keyword evidence="3" id="KW-0418">Kinase</keyword>
<dbReference type="Gene3D" id="3.30.200.20">
    <property type="entry name" value="Phosphorylase Kinase, domain 1"/>
    <property type="match status" value="1"/>
</dbReference>
<gene>
    <name evidence="3" type="ORF">CSUI_011204</name>
</gene>
<dbReference type="PROSITE" id="PS50011">
    <property type="entry name" value="PROTEIN_KINASE_DOM"/>
    <property type="match status" value="1"/>
</dbReference>
<name>A0A2C6KEX7_9APIC</name>
<evidence type="ECO:0000259" key="2">
    <source>
        <dbReference type="PROSITE" id="PS50011"/>
    </source>
</evidence>
<accession>A0A2C6KEX7</accession>
<evidence type="ECO:0000256" key="1">
    <source>
        <dbReference type="PROSITE-ProRule" id="PRU10141"/>
    </source>
</evidence>
<protein>
    <submittedName>
        <fullName evidence="3">Ulk kinase</fullName>
    </submittedName>
</protein>
<feature type="domain" description="Protein kinase" evidence="2">
    <location>
        <begin position="27"/>
        <end position="89"/>
    </location>
</feature>
<reference evidence="3 4" key="1">
    <citation type="journal article" date="2017" name="Int. J. Parasitol.">
        <title>The genome of the protozoan parasite Cystoisospora suis and a reverse vaccinology approach to identify vaccine candidates.</title>
        <authorList>
            <person name="Palmieri N."/>
            <person name="Shrestha A."/>
            <person name="Ruttkowski B."/>
            <person name="Beck T."/>
            <person name="Vogl C."/>
            <person name="Tomley F."/>
            <person name="Blake D.P."/>
            <person name="Joachim A."/>
        </authorList>
    </citation>
    <scope>NUCLEOTIDE SEQUENCE [LARGE SCALE GENOMIC DNA]</scope>
    <source>
        <strain evidence="3 4">Wien I</strain>
    </source>
</reference>
<dbReference type="RefSeq" id="XP_067916718.1">
    <property type="nucleotide sequence ID" value="XM_068071305.1"/>
</dbReference>
<dbReference type="GO" id="GO:0004672">
    <property type="term" value="F:protein kinase activity"/>
    <property type="evidence" value="ECO:0007669"/>
    <property type="project" value="InterPro"/>
</dbReference>
<comment type="caution">
    <text evidence="3">The sequence shown here is derived from an EMBL/GenBank/DDBJ whole genome shotgun (WGS) entry which is preliminary data.</text>
</comment>
<feature type="non-terminal residue" evidence="3">
    <location>
        <position position="89"/>
    </location>
</feature>
<dbReference type="Pfam" id="PF00069">
    <property type="entry name" value="Pkinase"/>
    <property type="match status" value="1"/>
</dbReference>
<dbReference type="OrthoDB" id="193931at2759"/>
<dbReference type="AlphaFoldDB" id="A0A2C6KEX7"/>
<feature type="binding site" evidence="1">
    <location>
        <position position="56"/>
    </location>
    <ligand>
        <name>ATP</name>
        <dbReference type="ChEBI" id="CHEBI:30616"/>
    </ligand>
</feature>
<dbReference type="EMBL" id="MIGC01010087">
    <property type="protein sequence ID" value="PHJ14984.1"/>
    <property type="molecule type" value="Genomic_DNA"/>
</dbReference>
<evidence type="ECO:0000313" key="4">
    <source>
        <dbReference type="Proteomes" id="UP000221165"/>
    </source>
</evidence>
<sequence>MGNQCNKDCLGRGLLLTRNEDDIRRHYKLGRVLGSGSFGQVRECVKRDTGEMFAVKIIERKMTAKERMAPGRPSNEAMIKSEVSILKDL</sequence>
<dbReference type="InterPro" id="IPR017441">
    <property type="entry name" value="Protein_kinase_ATP_BS"/>
</dbReference>
<dbReference type="InterPro" id="IPR011009">
    <property type="entry name" value="Kinase-like_dom_sf"/>
</dbReference>
<dbReference type="Proteomes" id="UP000221165">
    <property type="component" value="Unassembled WGS sequence"/>
</dbReference>
<dbReference type="VEuPathDB" id="ToxoDB:CSUI_011204"/>